<sequence length="444" mass="49208">MVETTGRRHCLYVAWGFPPARGGGAYRMMTTANTLAAAGWKVTVVACDVDDLGRYTGVDESLADLIDPRVEVVRVPFDLGAAETDLHRYSSLRVRAPKLWTRWRDFAKRWQFPENVYAGWEKPLARAVERIHREHAVDLTVASGGPFVTFTAARRLFRKHRVPYVIDHRDMWTLQQFTGERNNPPGSRGERTEREILAEAAEVWFVNEPIRQWYEEVFPEITGRTRIVMNGFDREPVAAVQAPVRHDGPVRFGFLGTVTRAVPLDEFLAGWRLAGETDPVVAEATAQFYGYLGFYTTPNWAMSNALAKAGDTGVSYEGSVPKAAVGEVYNTLDALLLVFGGTRFITSGKVFEYMATGRPIVSVHGPENAVRDVLDGYPLWFPAASLSAEDIAAAITAAAEAVHSGHASDPDVWLKCRDHALMFERSAQLAPAVAGLEQLVNARV</sequence>
<feature type="domain" description="Glycosyltransferase subfamily 4-like N-terminal" evidence="3">
    <location>
        <begin position="22"/>
        <end position="219"/>
    </location>
</feature>
<dbReference type="InterPro" id="IPR028098">
    <property type="entry name" value="Glyco_trans_4-like_N"/>
</dbReference>
<evidence type="ECO:0000313" key="4">
    <source>
        <dbReference type="EMBL" id="MBB5788409.1"/>
    </source>
</evidence>
<dbReference type="RefSeq" id="WP_184823066.1">
    <property type="nucleotide sequence ID" value="NZ_JACHMM010000001.1"/>
</dbReference>
<evidence type="ECO:0000256" key="2">
    <source>
        <dbReference type="ARBA" id="ARBA00022679"/>
    </source>
</evidence>
<keyword evidence="1" id="KW-0328">Glycosyltransferase</keyword>
<evidence type="ECO:0000256" key="1">
    <source>
        <dbReference type="ARBA" id="ARBA00022676"/>
    </source>
</evidence>
<evidence type="ECO:0000313" key="5">
    <source>
        <dbReference type="Proteomes" id="UP000542813"/>
    </source>
</evidence>
<accession>A0A7W9GRD2</accession>
<reference evidence="4 5" key="1">
    <citation type="submission" date="2020-08" db="EMBL/GenBank/DDBJ databases">
        <title>Sequencing the genomes of 1000 actinobacteria strains.</title>
        <authorList>
            <person name="Klenk H.-P."/>
        </authorList>
    </citation>
    <scope>NUCLEOTIDE SEQUENCE [LARGE SCALE GENOMIC DNA]</scope>
    <source>
        <strain evidence="4 5">DSM 102122</strain>
    </source>
</reference>
<dbReference type="GO" id="GO:0016757">
    <property type="term" value="F:glycosyltransferase activity"/>
    <property type="evidence" value="ECO:0007669"/>
    <property type="project" value="UniProtKB-KW"/>
</dbReference>
<keyword evidence="5" id="KW-1185">Reference proteome</keyword>
<organism evidence="4 5">
    <name type="scientific">Jiangella mangrovi</name>
    <dbReference type="NCBI Taxonomy" id="1524084"/>
    <lineage>
        <taxon>Bacteria</taxon>
        <taxon>Bacillati</taxon>
        <taxon>Actinomycetota</taxon>
        <taxon>Actinomycetes</taxon>
        <taxon>Jiangellales</taxon>
        <taxon>Jiangellaceae</taxon>
        <taxon>Jiangella</taxon>
    </lineage>
</organism>
<dbReference type="AlphaFoldDB" id="A0A7W9GRD2"/>
<dbReference type="Proteomes" id="UP000542813">
    <property type="component" value="Unassembled WGS sequence"/>
</dbReference>
<dbReference type="EMBL" id="JACHMM010000001">
    <property type="protein sequence ID" value="MBB5788409.1"/>
    <property type="molecule type" value="Genomic_DNA"/>
</dbReference>
<protein>
    <submittedName>
        <fullName evidence="4">Glycosyltransferase involved in cell wall biosynthesis</fullName>
    </submittedName>
</protein>
<evidence type="ECO:0000259" key="3">
    <source>
        <dbReference type="Pfam" id="PF13579"/>
    </source>
</evidence>
<proteinExistence type="predicted"/>
<dbReference type="Gene3D" id="3.40.50.2000">
    <property type="entry name" value="Glycogen Phosphorylase B"/>
    <property type="match status" value="2"/>
</dbReference>
<name>A0A7W9GRD2_9ACTN</name>
<dbReference type="Pfam" id="PF13579">
    <property type="entry name" value="Glyco_trans_4_4"/>
    <property type="match status" value="1"/>
</dbReference>
<comment type="caution">
    <text evidence="4">The sequence shown here is derived from an EMBL/GenBank/DDBJ whole genome shotgun (WGS) entry which is preliminary data.</text>
</comment>
<dbReference type="SUPFAM" id="SSF53756">
    <property type="entry name" value="UDP-Glycosyltransferase/glycogen phosphorylase"/>
    <property type="match status" value="1"/>
</dbReference>
<gene>
    <name evidence="4" type="ORF">HD601_002984</name>
</gene>
<keyword evidence="2 4" id="KW-0808">Transferase</keyword>